<dbReference type="PANTHER" id="PTHR35182">
    <property type="entry name" value="PROTEIN CBG13762"/>
    <property type="match status" value="1"/>
</dbReference>
<accession>A0A1I7T6F7</accession>
<evidence type="ECO:0000256" key="1">
    <source>
        <dbReference type="SAM" id="SignalP"/>
    </source>
</evidence>
<proteinExistence type="predicted"/>
<feature type="chain" id="PRO_5009307179" evidence="1">
    <location>
        <begin position="20"/>
        <end position="121"/>
    </location>
</feature>
<sequence>MTRLIFVILLVSIIHNVLGSVARPSLLVKVGEKLEITFYKTPEKITRIVRNENDEEEVQVFTVCNESNKTKCGYWENTETKKKVGPVTNIDGKKMVIPKVGLLDAGEYSAKSTTIYTVHVE</sequence>
<dbReference type="Proteomes" id="UP000095282">
    <property type="component" value="Unplaced"/>
</dbReference>
<dbReference type="AlphaFoldDB" id="A0A1I7T6F7"/>
<evidence type="ECO:0000313" key="2">
    <source>
        <dbReference type="Proteomes" id="UP000095282"/>
    </source>
</evidence>
<name>A0A1I7T6F7_9PELO</name>
<dbReference type="PANTHER" id="PTHR35182:SF5">
    <property type="entry name" value="SECRETED PROTEIN-RELATED"/>
    <property type="match status" value="1"/>
</dbReference>
<reference evidence="3" key="1">
    <citation type="submission" date="2016-11" db="UniProtKB">
        <authorList>
            <consortium name="WormBaseParasite"/>
        </authorList>
    </citation>
    <scope>IDENTIFICATION</scope>
</reference>
<keyword evidence="2" id="KW-1185">Reference proteome</keyword>
<feature type="signal peptide" evidence="1">
    <location>
        <begin position="1"/>
        <end position="19"/>
    </location>
</feature>
<evidence type="ECO:0000313" key="3">
    <source>
        <dbReference type="WBParaSite" id="Csp11.Scaffold522.g2863.t1"/>
    </source>
</evidence>
<dbReference type="WBParaSite" id="Csp11.Scaffold522.g2863.t1">
    <property type="protein sequence ID" value="Csp11.Scaffold522.g2863.t1"/>
    <property type="gene ID" value="Csp11.Scaffold522.g2863"/>
</dbReference>
<protein>
    <submittedName>
        <fullName evidence="3">MSP domain-containing protein</fullName>
    </submittedName>
</protein>
<keyword evidence="1" id="KW-0732">Signal</keyword>
<organism evidence="2 3">
    <name type="scientific">Caenorhabditis tropicalis</name>
    <dbReference type="NCBI Taxonomy" id="1561998"/>
    <lineage>
        <taxon>Eukaryota</taxon>
        <taxon>Metazoa</taxon>
        <taxon>Ecdysozoa</taxon>
        <taxon>Nematoda</taxon>
        <taxon>Chromadorea</taxon>
        <taxon>Rhabditida</taxon>
        <taxon>Rhabditina</taxon>
        <taxon>Rhabditomorpha</taxon>
        <taxon>Rhabditoidea</taxon>
        <taxon>Rhabditidae</taxon>
        <taxon>Peloderinae</taxon>
        <taxon>Caenorhabditis</taxon>
    </lineage>
</organism>